<dbReference type="SUPFAM" id="SSF81301">
    <property type="entry name" value="Nucleotidyltransferase"/>
    <property type="match status" value="1"/>
</dbReference>
<dbReference type="CDD" id="cd05398">
    <property type="entry name" value="NT_ClassII-CCAase"/>
    <property type="match status" value="1"/>
</dbReference>
<feature type="domain" description="Poly A polymerase head" evidence="10">
    <location>
        <begin position="25"/>
        <end position="145"/>
    </location>
</feature>
<evidence type="ECO:0000259" key="10">
    <source>
        <dbReference type="Pfam" id="PF01743"/>
    </source>
</evidence>
<dbReference type="InterPro" id="IPR043519">
    <property type="entry name" value="NT_sf"/>
</dbReference>
<dbReference type="Pfam" id="PF12627">
    <property type="entry name" value="PolyA_pol_RNAbd"/>
    <property type="match status" value="1"/>
</dbReference>
<organism evidence="13 14">
    <name type="scientific">Paenibacillus aestuarii</name>
    <dbReference type="NCBI Taxonomy" id="516965"/>
    <lineage>
        <taxon>Bacteria</taxon>
        <taxon>Bacillati</taxon>
        <taxon>Bacillota</taxon>
        <taxon>Bacilli</taxon>
        <taxon>Bacillales</taxon>
        <taxon>Paenibacillaceae</taxon>
        <taxon>Paenibacillus</taxon>
    </lineage>
</organism>
<feature type="domain" description="tRNA nucleotidyltransferase/poly(A) polymerase RNA and SrmB- binding" evidence="11">
    <location>
        <begin position="172"/>
        <end position="231"/>
    </location>
</feature>
<dbReference type="SUPFAM" id="SSF81891">
    <property type="entry name" value="Poly A polymerase C-terminal region-like"/>
    <property type="match status" value="1"/>
</dbReference>
<dbReference type="Gene3D" id="3.30.460.10">
    <property type="entry name" value="Beta Polymerase, domain 2"/>
    <property type="match status" value="1"/>
</dbReference>
<gene>
    <name evidence="13" type="ORF">ACFPOG_07615</name>
</gene>
<proteinExistence type="inferred from homology"/>
<dbReference type="Pfam" id="PF13735">
    <property type="entry name" value="tRNA_NucTran2_2"/>
    <property type="match status" value="1"/>
</dbReference>
<feature type="domain" description="CCA-adding enzyme C-terminal" evidence="12">
    <location>
        <begin position="378"/>
        <end position="433"/>
    </location>
</feature>
<evidence type="ECO:0000256" key="7">
    <source>
        <dbReference type="ARBA" id="ARBA00022842"/>
    </source>
</evidence>
<comment type="cofactor">
    <cofactor evidence="1">
        <name>Mg(2+)</name>
        <dbReference type="ChEBI" id="CHEBI:18420"/>
    </cofactor>
</comment>
<keyword evidence="5" id="KW-0479">Metal-binding</keyword>
<evidence type="ECO:0000256" key="8">
    <source>
        <dbReference type="ARBA" id="ARBA00022884"/>
    </source>
</evidence>
<dbReference type="InterPro" id="IPR032810">
    <property type="entry name" value="CCA-adding_enz_C"/>
</dbReference>
<dbReference type="EMBL" id="JBHSMJ010000009">
    <property type="protein sequence ID" value="MFC5448123.1"/>
    <property type="molecule type" value="Genomic_DNA"/>
</dbReference>
<keyword evidence="14" id="KW-1185">Reference proteome</keyword>
<evidence type="ECO:0000313" key="14">
    <source>
        <dbReference type="Proteomes" id="UP001596044"/>
    </source>
</evidence>
<evidence type="ECO:0000256" key="2">
    <source>
        <dbReference type="ARBA" id="ARBA00022679"/>
    </source>
</evidence>
<dbReference type="Gene3D" id="1.10.3090.10">
    <property type="entry name" value="cca-adding enzyme, domain 2"/>
    <property type="match status" value="1"/>
</dbReference>
<dbReference type="InterPro" id="IPR050264">
    <property type="entry name" value="Bact_CCA-adding_enz_type3_sf"/>
</dbReference>
<keyword evidence="2 9" id="KW-0808">Transferase</keyword>
<dbReference type="Gene3D" id="1.10.246.80">
    <property type="match status" value="1"/>
</dbReference>
<comment type="caution">
    <text evidence="13">The sequence shown here is derived from an EMBL/GenBank/DDBJ whole genome shotgun (WGS) entry which is preliminary data.</text>
</comment>
<dbReference type="PANTHER" id="PTHR46173">
    <property type="entry name" value="CCA TRNA NUCLEOTIDYLTRANSFERASE 1, MITOCHONDRIAL"/>
    <property type="match status" value="1"/>
</dbReference>
<sequence length="439" mass="48392">MTHMQIADAGAAYVLATLTAGGYEAYYVGGCVRDAVLARPIKDIDIATSALPDQVMACFKRTAPTGLAHGTVTVILEQGTYEVTTFRKEAQYEGFRRPASVEYISDLTEDLRRRDFTMNAMAMNMAHEVLDPFDGQQDLANGVLRCVGAAEERFGEDALRMLRCIRFASTYGLEVEAQTWQALLEQAPLLRHIAMERVRSELARMVEGPAPGRAVRLLLASRLTAHLKKQLPLPFELWLAHDHALDAVSALTEQQTRWALLLMLLETPAETVRLALQELTFSRADTERIAGVLALREWLAAQLDGGEHAHAAAAASDPALLARVWKIGAVRRGMAAAHALLDVLQALPQPLEVARGELARFQRYAVPLLVRHGRDWLAEMPCASLKELDVTGNEVAEALGRKPGPWMGELLQQLLERAALGELVNRRDDLLQAARDALM</sequence>
<evidence type="ECO:0000313" key="13">
    <source>
        <dbReference type="EMBL" id="MFC5448123.1"/>
    </source>
</evidence>
<keyword evidence="8 9" id="KW-0694">RNA-binding</keyword>
<keyword evidence="3" id="KW-0819">tRNA processing</keyword>
<dbReference type="Proteomes" id="UP001596044">
    <property type="component" value="Unassembled WGS sequence"/>
</dbReference>
<evidence type="ECO:0000256" key="4">
    <source>
        <dbReference type="ARBA" id="ARBA00022695"/>
    </source>
</evidence>
<evidence type="ECO:0000259" key="11">
    <source>
        <dbReference type="Pfam" id="PF12627"/>
    </source>
</evidence>
<accession>A0ABW0K492</accession>
<evidence type="ECO:0000256" key="6">
    <source>
        <dbReference type="ARBA" id="ARBA00022741"/>
    </source>
</evidence>
<dbReference type="InterPro" id="IPR032828">
    <property type="entry name" value="PolyA_RNA-bd"/>
</dbReference>
<protein>
    <submittedName>
        <fullName evidence="13">CCA tRNA nucleotidyltransferase</fullName>
        <ecNumber evidence="13">2.7.7.72</ecNumber>
    </submittedName>
</protein>
<dbReference type="InterPro" id="IPR002646">
    <property type="entry name" value="PolA_pol_head_dom"/>
</dbReference>
<keyword evidence="4 13" id="KW-0548">Nucleotidyltransferase</keyword>
<name>A0ABW0K492_9BACL</name>
<dbReference type="EC" id="2.7.7.72" evidence="13"/>
<evidence type="ECO:0000256" key="9">
    <source>
        <dbReference type="RuleBase" id="RU003953"/>
    </source>
</evidence>
<evidence type="ECO:0000256" key="1">
    <source>
        <dbReference type="ARBA" id="ARBA00001946"/>
    </source>
</evidence>
<keyword evidence="6" id="KW-0547">Nucleotide-binding</keyword>
<dbReference type="Pfam" id="PF01743">
    <property type="entry name" value="PolyA_pol"/>
    <property type="match status" value="1"/>
</dbReference>
<evidence type="ECO:0000256" key="5">
    <source>
        <dbReference type="ARBA" id="ARBA00022723"/>
    </source>
</evidence>
<reference evidence="14" key="1">
    <citation type="journal article" date="2019" name="Int. J. Syst. Evol. Microbiol.">
        <title>The Global Catalogue of Microorganisms (GCM) 10K type strain sequencing project: providing services to taxonomists for standard genome sequencing and annotation.</title>
        <authorList>
            <consortium name="The Broad Institute Genomics Platform"/>
            <consortium name="The Broad Institute Genome Sequencing Center for Infectious Disease"/>
            <person name="Wu L."/>
            <person name="Ma J."/>
        </authorList>
    </citation>
    <scope>NUCLEOTIDE SEQUENCE [LARGE SCALE GENOMIC DNA]</scope>
    <source>
        <strain evidence="14">KACC 11904</strain>
    </source>
</reference>
<dbReference type="NCBIfam" id="NF009814">
    <property type="entry name" value="PRK13299.1"/>
    <property type="match status" value="1"/>
</dbReference>
<comment type="similarity">
    <text evidence="9">Belongs to the tRNA nucleotidyltransferase/poly(A) polymerase family.</text>
</comment>
<evidence type="ECO:0000256" key="3">
    <source>
        <dbReference type="ARBA" id="ARBA00022694"/>
    </source>
</evidence>
<keyword evidence="7" id="KW-0460">Magnesium</keyword>
<dbReference type="PANTHER" id="PTHR46173:SF1">
    <property type="entry name" value="CCA TRNA NUCLEOTIDYLTRANSFERASE 1, MITOCHONDRIAL"/>
    <property type="match status" value="1"/>
</dbReference>
<dbReference type="GO" id="GO:0004810">
    <property type="term" value="F:CCA tRNA nucleotidyltransferase activity"/>
    <property type="evidence" value="ECO:0007669"/>
    <property type="project" value="UniProtKB-EC"/>
</dbReference>
<evidence type="ECO:0000259" key="12">
    <source>
        <dbReference type="Pfam" id="PF13735"/>
    </source>
</evidence>
<dbReference type="RefSeq" id="WP_270881319.1">
    <property type="nucleotide sequence ID" value="NZ_JAQFVF010000048.1"/>
</dbReference>